<dbReference type="SUPFAM" id="SSF50494">
    <property type="entry name" value="Trypsin-like serine proteases"/>
    <property type="match status" value="1"/>
</dbReference>
<evidence type="ECO:0000256" key="2">
    <source>
        <dbReference type="ARBA" id="ARBA00024195"/>
    </source>
</evidence>
<dbReference type="PROSITE" id="PS50240">
    <property type="entry name" value="TRYPSIN_DOM"/>
    <property type="match status" value="1"/>
</dbReference>
<feature type="compositionally biased region" description="Basic and acidic residues" evidence="3">
    <location>
        <begin position="1264"/>
        <end position="1277"/>
    </location>
</feature>
<feature type="region of interest" description="Disordered" evidence="3">
    <location>
        <begin position="1322"/>
        <end position="1717"/>
    </location>
</feature>
<feature type="compositionally biased region" description="Low complexity" evidence="3">
    <location>
        <begin position="263"/>
        <end position="274"/>
    </location>
</feature>
<protein>
    <recommendedName>
        <fullName evidence="5">Peptidase S1 domain-containing protein</fullName>
    </recommendedName>
</protein>
<evidence type="ECO:0000259" key="5">
    <source>
        <dbReference type="PROSITE" id="PS50240"/>
    </source>
</evidence>
<feature type="compositionally biased region" description="Low complexity" evidence="3">
    <location>
        <begin position="180"/>
        <end position="204"/>
    </location>
</feature>
<feature type="region of interest" description="Disordered" evidence="3">
    <location>
        <begin position="1033"/>
        <end position="1063"/>
    </location>
</feature>
<dbReference type="EMBL" id="JAPTSV010000003">
    <property type="protein sequence ID" value="KAJ1529520.1"/>
    <property type="molecule type" value="Genomic_DNA"/>
</dbReference>
<keyword evidence="7" id="KW-1185">Reference proteome</keyword>
<feature type="region of interest" description="Disordered" evidence="3">
    <location>
        <begin position="79"/>
        <end position="311"/>
    </location>
</feature>
<proteinExistence type="inferred from homology"/>
<feature type="region of interest" description="Disordered" evidence="3">
    <location>
        <begin position="985"/>
        <end position="1009"/>
    </location>
</feature>
<dbReference type="InterPro" id="IPR001254">
    <property type="entry name" value="Trypsin_dom"/>
</dbReference>
<dbReference type="Pfam" id="PF00089">
    <property type="entry name" value="Trypsin"/>
    <property type="match status" value="1"/>
</dbReference>
<dbReference type="InterPro" id="IPR018114">
    <property type="entry name" value="TRYPSIN_HIS"/>
</dbReference>
<feature type="compositionally biased region" description="Low complexity" evidence="3">
    <location>
        <begin position="1322"/>
        <end position="1340"/>
    </location>
</feature>
<feature type="compositionally biased region" description="Low complexity" evidence="3">
    <location>
        <begin position="291"/>
        <end position="311"/>
    </location>
</feature>
<comment type="caution">
    <text evidence="6">The sequence shown here is derived from an EMBL/GenBank/DDBJ whole genome shotgun (WGS) entry which is preliminary data.</text>
</comment>
<feature type="chain" id="PRO_5043675666" description="Peptidase S1 domain-containing protein" evidence="4">
    <location>
        <begin position="34"/>
        <end position="1717"/>
    </location>
</feature>
<feature type="compositionally biased region" description="Low complexity" evidence="3">
    <location>
        <begin position="988"/>
        <end position="1006"/>
    </location>
</feature>
<feature type="compositionally biased region" description="Low complexity" evidence="3">
    <location>
        <begin position="1612"/>
        <end position="1621"/>
    </location>
</feature>
<feature type="compositionally biased region" description="Pro residues" evidence="3">
    <location>
        <begin position="1470"/>
        <end position="1485"/>
    </location>
</feature>
<feature type="domain" description="Peptidase S1" evidence="5">
    <location>
        <begin position="331"/>
        <end position="587"/>
    </location>
</feature>
<dbReference type="InterPro" id="IPR043504">
    <property type="entry name" value="Peptidase_S1_PA_chymotrypsin"/>
</dbReference>
<feature type="compositionally biased region" description="Acidic residues" evidence="3">
    <location>
        <begin position="448"/>
        <end position="457"/>
    </location>
</feature>
<feature type="compositionally biased region" description="Low complexity" evidence="3">
    <location>
        <begin position="215"/>
        <end position="234"/>
    </location>
</feature>
<feature type="compositionally biased region" description="Acidic residues" evidence="3">
    <location>
        <begin position="246"/>
        <end position="262"/>
    </location>
</feature>
<evidence type="ECO:0000256" key="3">
    <source>
        <dbReference type="SAM" id="MobiDB-lite"/>
    </source>
</evidence>
<feature type="compositionally biased region" description="Low complexity" evidence="3">
    <location>
        <begin position="142"/>
        <end position="155"/>
    </location>
</feature>
<sequence>MRSSRRGPRAGAPVLALALVLAIASFCVPSGTAAERSEQDCFCTGLWTCLARTGLPYSACDQQGMRVICCVMLPAAEPSSTAAPATPTAAPPAPQPASSNEVEEESVDLNTDADTHFRYSTGRPAAPTTATPGGVHRHRHGAPTSTPSTFATTAAFDEDEDDDDDDEDDLDEDAEDVPFRTSTTARPPHSTTPRARPSRPAARPFSVFVTPVPSAAQLAQPSAPARAAPQQRQQQKQRKQQKQQEEWDDSAPDTDWSDEDAAAEAPRQQQTPQQRDPKKIDWTNIVKSGGRQQQQQQRQRPPAAATAASAAPLAVPWTSWKECGFKGTDSELDGVAEPSEWPWHAALLEAGSDRYVCGATLVGPDWLLTAAHCIADYPEPSALKVRVGELDVRSDAESFTQERAVVQLVPHPAFDLPSLRHDIALVRIARPPRDQRNVAAVCLPPPLADDEEDDGSKDEDGFPREGTVCVVTGWGRRDEVSPHSEVLKEVPVPIWSRRPCQDALRAHLGQSFRLPRTSLCAGAKGRDACDVSAGRLSVRLTGGAQSCHANAFVLGIVSYGIGCGRNNSPGVYTKLSSYTAWVRSVTGALRSLDIALPAPRPAASRATPGHIPAVHAAPAAPTARSPPQSPRPSPRKVTHPLPAPAVSRVRVNHYTGSAPTSTTTSTSTSRTPTRNVVVLTREDLSSEEDEDLSDAVTEQDQDEGRDGPSSAATATTPPPTTATTSTVSSTTTQAPRSGRAHGGSGSHSAGVSYFRSSFGSSGWSYPLEGPKASATVAAPQRVLAVAATAQAAPEQDKQSHKWYSPSYSGSYRGTVAGVRLPGQILSNVVGRTAAGLNRWYSPYYSGSYRGDYNAFPKDDGVASKDVVDTVAPRTAMASTASPTTVAPKAVAAFNVRPPLAAPRWYAPLHEETATSGRWYTSFHNGTYRTGYVSGLSSGAAGKHRFATESGGSGGGSNKLDDKVADHDLTWTYLVKTGAQGTVIMLNPGNSSSSSSSGEYSGRSSGAGLRGEATAYHPSVADGTRQGRTLVNFTNTFSYPSAPGPHRNASHPRAAGAGTAGAGTSLSSSYSIYRIYPSVYNPEYRAGPGAKSLEPSNISKPSVSGPAAGPSAATPETSRNSIVGYSHFSSGGTAVHFNITHEPSAVAAPRPGPTPGSALANHTTAPPALVSVASRAENAVENLDDDDDVPVVTTITALDLTTLRAATAEDSTMDVPPVAVMSTTEAETNAPTATASPTGVPTESVTTIGTETTTRDVMTTTEVDLPARGRGREGRARAEEDEQQQQHRSVVSTLARRGGGGGGQPTADSRFAPRHHRLEASPEAGAGAAVGAPESEGPEAGWGDKTRRAGRTQTTAGARGGRRPEAQANDGQGQHTATAGPRPRSRGRARPQQQVEEAVSFIPRRPAPAPAPAPSPRSNKDRAAFHPGPGVRHSRPVDVGNPPETVFVHSAPDPTDGARTSRARGRRPSAATPPPPPPPPPAPTPTPATEGADGAEAPEGVPFVAEVKPPRPRGQGRSRKGKHAAVSAAASMVPTAPADPEIMFTPTLSSTPAPQRHQYLPQRSFAKKPRKQTKKVVLTSSEVQEPADAESTPSSPSPAPSPRHSHHQAWFPSDVAADVGADAVDDVSVEPDAVEDLEREDIYSFLSQRAKRRRGKASSSSSSSSSPQHAGPLFAAETSSSPPTSSEQGDASQPQPPRWGGRSKGASARRRGQSANEE</sequence>
<organism evidence="6 7">
    <name type="scientific">Megalurothrips usitatus</name>
    <name type="common">bean blossom thrips</name>
    <dbReference type="NCBI Taxonomy" id="439358"/>
    <lineage>
        <taxon>Eukaryota</taxon>
        <taxon>Metazoa</taxon>
        <taxon>Ecdysozoa</taxon>
        <taxon>Arthropoda</taxon>
        <taxon>Hexapoda</taxon>
        <taxon>Insecta</taxon>
        <taxon>Pterygota</taxon>
        <taxon>Neoptera</taxon>
        <taxon>Paraneoptera</taxon>
        <taxon>Thysanoptera</taxon>
        <taxon>Terebrantia</taxon>
        <taxon>Thripoidea</taxon>
        <taxon>Thripidae</taxon>
        <taxon>Megalurothrips</taxon>
    </lineage>
</organism>
<dbReference type="Gene3D" id="2.40.10.10">
    <property type="entry name" value="Trypsin-like serine proteases"/>
    <property type="match status" value="2"/>
</dbReference>
<feature type="compositionally biased region" description="Acidic residues" evidence="3">
    <location>
        <begin position="685"/>
        <end position="703"/>
    </location>
</feature>
<evidence type="ECO:0000256" key="4">
    <source>
        <dbReference type="SAM" id="SignalP"/>
    </source>
</evidence>
<feature type="compositionally biased region" description="Pro residues" evidence="3">
    <location>
        <begin position="1404"/>
        <end position="1414"/>
    </location>
</feature>
<feature type="compositionally biased region" description="Basic residues" evidence="3">
    <location>
        <begin position="1564"/>
        <end position="1573"/>
    </location>
</feature>
<feature type="region of interest" description="Disordered" evidence="3">
    <location>
        <begin position="444"/>
        <end position="463"/>
    </location>
</feature>
<gene>
    <name evidence="6" type="ORF">ONE63_006293</name>
</gene>
<dbReference type="InterPro" id="IPR001314">
    <property type="entry name" value="Peptidase_S1A"/>
</dbReference>
<feature type="compositionally biased region" description="Low complexity" evidence="3">
    <location>
        <begin position="616"/>
        <end position="626"/>
    </location>
</feature>
<keyword evidence="4" id="KW-0732">Signal</keyword>
<feature type="compositionally biased region" description="Low complexity" evidence="3">
    <location>
        <begin position="79"/>
        <end position="88"/>
    </location>
</feature>
<feature type="compositionally biased region" description="Acidic residues" evidence="3">
    <location>
        <begin position="156"/>
        <end position="176"/>
    </location>
</feature>
<dbReference type="Proteomes" id="UP001075354">
    <property type="component" value="Chromosome 3"/>
</dbReference>
<feature type="compositionally biased region" description="Basic residues" evidence="3">
    <location>
        <begin position="1509"/>
        <end position="1522"/>
    </location>
</feature>
<dbReference type="InterPro" id="IPR009003">
    <property type="entry name" value="Peptidase_S1_PA"/>
</dbReference>
<reference evidence="6" key="1">
    <citation type="submission" date="2022-12" db="EMBL/GenBank/DDBJ databases">
        <title>Chromosome-level genome assembly of the bean flower thrips Megalurothrips usitatus.</title>
        <authorList>
            <person name="Ma L."/>
            <person name="Liu Q."/>
            <person name="Li H."/>
            <person name="Cai W."/>
        </authorList>
    </citation>
    <scope>NUCLEOTIDE SEQUENCE</scope>
    <source>
        <strain evidence="6">Cailab_2022a</strain>
    </source>
</reference>
<dbReference type="SMART" id="SM00020">
    <property type="entry name" value="Tryp_SPc"/>
    <property type="match status" value="1"/>
</dbReference>
<dbReference type="CDD" id="cd00190">
    <property type="entry name" value="Tryp_SPc"/>
    <property type="match status" value="1"/>
</dbReference>
<name>A0AAV7XTY2_9NEOP</name>
<feature type="compositionally biased region" description="Low complexity" evidence="3">
    <location>
        <begin position="121"/>
        <end position="134"/>
    </location>
</feature>
<feature type="region of interest" description="Disordered" evidence="3">
    <location>
        <begin position="1259"/>
        <end position="1309"/>
    </location>
</feature>
<dbReference type="PRINTS" id="PR00722">
    <property type="entry name" value="CHYMOTRYPSIN"/>
</dbReference>
<feature type="region of interest" description="Disordered" evidence="3">
    <location>
        <begin position="1089"/>
        <end position="1117"/>
    </location>
</feature>
<feature type="region of interest" description="Disordered" evidence="3">
    <location>
        <begin position="616"/>
        <end position="748"/>
    </location>
</feature>
<dbReference type="GO" id="GO:0006508">
    <property type="term" value="P:proteolysis"/>
    <property type="evidence" value="ECO:0007669"/>
    <property type="project" value="InterPro"/>
</dbReference>
<accession>A0AAV7XTY2</accession>
<dbReference type="InterPro" id="IPR051487">
    <property type="entry name" value="Ser/Thr_Proteases_Immune/Dev"/>
</dbReference>
<feature type="compositionally biased region" description="Low complexity" evidence="3">
    <location>
        <begin position="1053"/>
        <end position="1063"/>
    </location>
</feature>
<dbReference type="GO" id="GO:0004252">
    <property type="term" value="F:serine-type endopeptidase activity"/>
    <property type="evidence" value="ECO:0007669"/>
    <property type="project" value="InterPro"/>
</dbReference>
<feature type="compositionally biased region" description="Low complexity" evidence="3">
    <location>
        <begin position="708"/>
        <end position="737"/>
    </location>
</feature>
<evidence type="ECO:0000256" key="1">
    <source>
        <dbReference type="ARBA" id="ARBA00023157"/>
    </source>
</evidence>
<feature type="compositionally biased region" description="Low complexity" evidence="3">
    <location>
        <begin position="659"/>
        <end position="674"/>
    </location>
</feature>
<feature type="signal peptide" evidence="4">
    <location>
        <begin position="1"/>
        <end position="33"/>
    </location>
</feature>
<feature type="compositionally biased region" description="Low complexity" evidence="3">
    <location>
        <begin position="1674"/>
        <end position="1686"/>
    </location>
</feature>
<evidence type="ECO:0000313" key="7">
    <source>
        <dbReference type="Proteomes" id="UP001075354"/>
    </source>
</evidence>
<dbReference type="PANTHER" id="PTHR24256">
    <property type="entry name" value="TRYPTASE-RELATED"/>
    <property type="match status" value="1"/>
</dbReference>
<feature type="compositionally biased region" description="Low complexity" evidence="3">
    <location>
        <begin position="1100"/>
        <end position="1117"/>
    </location>
</feature>
<feature type="compositionally biased region" description="Acidic residues" evidence="3">
    <location>
        <begin position="1622"/>
        <end position="1638"/>
    </location>
</feature>
<comment type="similarity">
    <text evidence="2">Belongs to the peptidase S1 family. CLIP subfamily.</text>
</comment>
<keyword evidence="1" id="KW-1015">Disulfide bond</keyword>
<dbReference type="PROSITE" id="PS00134">
    <property type="entry name" value="TRYPSIN_HIS"/>
    <property type="match status" value="1"/>
</dbReference>
<evidence type="ECO:0000313" key="6">
    <source>
        <dbReference type="EMBL" id="KAJ1529520.1"/>
    </source>
</evidence>